<dbReference type="RefSeq" id="WP_027845027.1">
    <property type="nucleotide sequence ID" value="NZ_LMTZ01000087.1"/>
</dbReference>
<name>A0A0V7ZSA7_9CYAN</name>
<comment type="caution">
    <text evidence="1">The sequence shown here is derived from an EMBL/GenBank/DDBJ whole genome shotgun (WGS) entry which is preliminary data.</text>
</comment>
<evidence type="ECO:0000313" key="1">
    <source>
        <dbReference type="EMBL" id="KST67504.1"/>
    </source>
</evidence>
<sequence length="79" mass="9268">MLGTKGETLNINDWLARAGFKQADIIKMQPDLIRNLNKQWRIYRENVQTFMEENGCCDPSQFQINHPYRTPQLVEVGEN</sequence>
<reference evidence="1 2" key="1">
    <citation type="journal article" date="2015" name="Genome Announc.">
        <title>Draft Genome of the Euendolithic (true boring) Cyanobacterium Mastigocoleus testarum strain BC008.</title>
        <authorList>
            <person name="Guida B.S."/>
            <person name="Garcia-Pichel F."/>
        </authorList>
    </citation>
    <scope>NUCLEOTIDE SEQUENCE [LARGE SCALE GENOMIC DNA]</scope>
    <source>
        <strain evidence="1 2">BC008</strain>
    </source>
</reference>
<dbReference type="EMBL" id="LMTZ01000087">
    <property type="protein sequence ID" value="KST67504.1"/>
    <property type="molecule type" value="Genomic_DNA"/>
</dbReference>
<protein>
    <submittedName>
        <fullName evidence="1">Uncharacterized protein</fullName>
    </submittedName>
</protein>
<keyword evidence="2" id="KW-1185">Reference proteome</keyword>
<dbReference type="AlphaFoldDB" id="A0A0V7ZSA7"/>
<proteinExistence type="predicted"/>
<gene>
    <name evidence="1" type="ORF">BC008_30380</name>
</gene>
<dbReference type="OrthoDB" id="514780at2"/>
<dbReference type="Proteomes" id="UP000053372">
    <property type="component" value="Unassembled WGS sequence"/>
</dbReference>
<accession>A0A0V7ZSA7</accession>
<organism evidence="1 2">
    <name type="scientific">Mastigocoleus testarum BC008</name>
    <dbReference type="NCBI Taxonomy" id="371196"/>
    <lineage>
        <taxon>Bacteria</taxon>
        <taxon>Bacillati</taxon>
        <taxon>Cyanobacteriota</taxon>
        <taxon>Cyanophyceae</taxon>
        <taxon>Nostocales</taxon>
        <taxon>Hapalosiphonaceae</taxon>
        <taxon>Mastigocoleus</taxon>
    </lineage>
</organism>
<evidence type="ECO:0000313" key="2">
    <source>
        <dbReference type="Proteomes" id="UP000053372"/>
    </source>
</evidence>